<dbReference type="PANTHER" id="PTHR11102:SF160">
    <property type="entry name" value="ERAD-ASSOCIATED E3 UBIQUITIN-PROTEIN LIGASE COMPONENT HRD3"/>
    <property type="match status" value="1"/>
</dbReference>
<dbReference type="InterPro" id="IPR011990">
    <property type="entry name" value="TPR-like_helical_dom_sf"/>
</dbReference>
<evidence type="ECO:0000256" key="1">
    <source>
        <dbReference type="ARBA" id="ARBA00038101"/>
    </source>
</evidence>
<dbReference type="Proteomes" id="UP001527925">
    <property type="component" value="Unassembled WGS sequence"/>
</dbReference>
<keyword evidence="3" id="KW-1185">Reference proteome</keyword>
<dbReference type="EMBL" id="JADGIZ020000038">
    <property type="protein sequence ID" value="KAL2913983.1"/>
    <property type="molecule type" value="Genomic_DNA"/>
</dbReference>
<dbReference type="InterPro" id="IPR006597">
    <property type="entry name" value="Sel1-like"/>
</dbReference>
<sequence length="730" mass="78748">MRLPTLAKRSPQLDAVVRHLEEIKDNLAARAADITVHMAPPPRSASPPCGLISPYAAEFDSLASPSASPTGPLPFQRAPLAASTPALITHWLYEMQKGAWLLNEKLKKYLAQPSAALMLSYHTRKIVDFGLAIRSAWVQLLLQVSIAMSDANAETAAGAHAKVDRLAVATGAPSDWQDLLPDDAKSIYMQGEKYFIGYGVAKSHDVAFKRYEVAARMGLPEAANMLGIMHEFGLGREKDIAAATRWYRRGAEGGCAEALNNIGRLYELGKGCEVSLAIAADMYKRAADHGHLDGMTNYGYMLEHGLGRKQDLQLATEMYRAAADAGYARAQNALGSCLFRGRGVRRDYTDALTWYRKAADQGFPPAQNNLGICFEEGHGVARDPLMAKIYYRKAADARHPSGSNNLGYMLLAEGDYLGAMQMFHVALSLGSIDAAYHLGTIFESGCLDKGVSVVTKQPELALQYYRIAADRGHTRAQVRIATLLLCLDEHGTPLSIVDARADVESRDPQVPALPGPRPHEIAAKQIESRIGTEKYDMALRYLLMAATPAGTIASIGGSTGSDAALQTASATASGVSLASSLPPPTQMHLFGTHGYRQERQTHDRHTYGPYPLNGEPHQSPYGVTGIASDVTTHAGDPDAQNMLGELFELGFARGLDGDGDAAVAAAWYRKALRQGHARATFNLAALYEAGSGVGRDFDKAVRLYREAARRGSTDAAERLAELAELPSTVI</sequence>
<dbReference type="Gene3D" id="1.25.40.10">
    <property type="entry name" value="Tetratricopeptide repeat domain"/>
    <property type="match status" value="3"/>
</dbReference>
<organism evidence="2 3">
    <name type="scientific">Polyrhizophydium stewartii</name>
    <dbReference type="NCBI Taxonomy" id="2732419"/>
    <lineage>
        <taxon>Eukaryota</taxon>
        <taxon>Fungi</taxon>
        <taxon>Fungi incertae sedis</taxon>
        <taxon>Chytridiomycota</taxon>
        <taxon>Chytridiomycota incertae sedis</taxon>
        <taxon>Chytridiomycetes</taxon>
        <taxon>Rhizophydiales</taxon>
        <taxon>Rhizophydiales incertae sedis</taxon>
        <taxon>Polyrhizophydium</taxon>
    </lineage>
</organism>
<dbReference type="InterPro" id="IPR050767">
    <property type="entry name" value="Sel1_AlgK"/>
</dbReference>
<dbReference type="PANTHER" id="PTHR11102">
    <property type="entry name" value="SEL-1-LIKE PROTEIN"/>
    <property type="match status" value="1"/>
</dbReference>
<dbReference type="SUPFAM" id="SSF81901">
    <property type="entry name" value="HCP-like"/>
    <property type="match status" value="3"/>
</dbReference>
<comment type="caution">
    <text evidence="2">The sequence shown here is derived from an EMBL/GenBank/DDBJ whole genome shotgun (WGS) entry which is preliminary data.</text>
</comment>
<proteinExistence type="inferred from homology"/>
<dbReference type="SMART" id="SM00671">
    <property type="entry name" value="SEL1"/>
    <property type="match status" value="10"/>
</dbReference>
<comment type="similarity">
    <text evidence="1">Belongs to the sel-1 family.</text>
</comment>
<gene>
    <name evidence="2" type="ORF">HK105_206421</name>
</gene>
<name>A0ABR4N3E8_9FUNG</name>
<dbReference type="Pfam" id="PF08238">
    <property type="entry name" value="Sel1"/>
    <property type="match status" value="8"/>
</dbReference>
<reference evidence="2 3" key="1">
    <citation type="submission" date="2023-09" db="EMBL/GenBank/DDBJ databases">
        <title>Pangenome analysis of Batrachochytrium dendrobatidis and related Chytrids.</title>
        <authorList>
            <person name="Yacoub M.N."/>
            <person name="Stajich J.E."/>
            <person name="James T.Y."/>
        </authorList>
    </citation>
    <scope>NUCLEOTIDE SEQUENCE [LARGE SCALE GENOMIC DNA]</scope>
    <source>
        <strain evidence="2 3">JEL0888</strain>
    </source>
</reference>
<evidence type="ECO:0000313" key="2">
    <source>
        <dbReference type="EMBL" id="KAL2913983.1"/>
    </source>
</evidence>
<protein>
    <submittedName>
        <fullName evidence="2">Uncharacterized protein</fullName>
    </submittedName>
</protein>
<accession>A0ABR4N3E8</accession>
<evidence type="ECO:0000313" key="3">
    <source>
        <dbReference type="Proteomes" id="UP001527925"/>
    </source>
</evidence>